<name>A0A0C9W2P8_9AGAM</name>
<dbReference type="EMBL" id="KN839874">
    <property type="protein sequence ID" value="KIJ60258.1"/>
    <property type="molecule type" value="Genomic_DNA"/>
</dbReference>
<accession>A0A0C9W2P8</accession>
<sequence>FSERSFELTQKFLMIFDQISDHPIFQSRSNNPQLPVALQLAIFLHCADHYGNAISLEDVAQWAGVSVESVINCTNRTITALLDQHDAFIQFPQPNSVDAERAKAYTEKATCPEWRNGFLAGDGSGLPLYQKPGCFGETFYDRKSRYSLNCQVNNKFSDYLVIILMHHRRQ</sequence>
<dbReference type="AlphaFoldDB" id="A0A0C9W2P8"/>
<evidence type="ECO:0000313" key="1">
    <source>
        <dbReference type="EMBL" id="KIJ60258.1"/>
    </source>
</evidence>
<evidence type="ECO:0000313" key="2">
    <source>
        <dbReference type="Proteomes" id="UP000053820"/>
    </source>
</evidence>
<protein>
    <recommendedName>
        <fullName evidence="3">DDE Tnp4 domain-containing protein</fullName>
    </recommendedName>
</protein>
<evidence type="ECO:0008006" key="3">
    <source>
        <dbReference type="Google" id="ProtNLM"/>
    </source>
</evidence>
<dbReference type="Proteomes" id="UP000053820">
    <property type="component" value="Unassembled WGS sequence"/>
</dbReference>
<dbReference type="HOGENOM" id="CLU_018552_1_3_1"/>
<feature type="non-terminal residue" evidence="1">
    <location>
        <position position="1"/>
    </location>
</feature>
<reference evidence="1 2" key="1">
    <citation type="submission" date="2014-04" db="EMBL/GenBank/DDBJ databases">
        <title>Evolutionary Origins and Diversification of the Mycorrhizal Mutualists.</title>
        <authorList>
            <consortium name="DOE Joint Genome Institute"/>
            <consortium name="Mycorrhizal Genomics Consortium"/>
            <person name="Kohler A."/>
            <person name="Kuo A."/>
            <person name="Nagy L.G."/>
            <person name="Floudas D."/>
            <person name="Copeland A."/>
            <person name="Barry K.W."/>
            <person name="Cichocki N."/>
            <person name="Veneault-Fourrey C."/>
            <person name="LaButti K."/>
            <person name="Lindquist E.A."/>
            <person name="Lipzen A."/>
            <person name="Lundell T."/>
            <person name="Morin E."/>
            <person name="Murat C."/>
            <person name="Riley R."/>
            <person name="Ohm R."/>
            <person name="Sun H."/>
            <person name="Tunlid A."/>
            <person name="Henrissat B."/>
            <person name="Grigoriev I.V."/>
            <person name="Hibbett D.S."/>
            <person name="Martin F."/>
        </authorList>
    </citation>
    <scope>NUCLEOTIDE SEQUENCE [LARGE SCALE GENOMIC DNA]</scope>
    <source>
        <strain evidence="1 2">MD-312</strain>
    </source>
</reference>
<organism evidence="1 2">
    <name type="scientific">Hydnomerulius pinastri MD-312</name>
    <dbReference type="NCBI Taxonomy" id="994086"/>
    <lineage>
        <taxon>Eukaryota</taxon>
        <taxon>Fungi</taxon>
        <taxon>Dikarya</taxon>
        <taxon>Basidiomycota</taxon>
        <taxon>Agaricomycotina</taxon>
        <taxon>Agaricomycetes</taxon>
        <taxon>Agaricomycetidae</taxon>
        <taxon>Boletales</taxon>
        <taxon>Boletales incertae sedis</taxon>
        <taxon>Leucogyrophana</taxon>
    </lineage>
</organism>
<proteinExistence type="predicted"/>
<dbReference type="OrthoDB" id="2687688at2759"/>
<keyword evidence="2" id="KW-1185">Reference proteome</keyword>
<gene>
    <name evidence="1" type="ORF">HYDPIDRAFT_99136</name>
</gene>